<dbReference type="Pfam" id="PF01037">
    <property type="entry name" value="AsnC_trans_reg"/>
    <property type="match status" value="1"/>
</dbReference>
<dbReference type="SUPFAM" id="SSF46785">
    <property type="entry name" value="Winged helix' DNA-binding domain"/>
    <property type="match status" value="1"/>
</dbReference>
<organism evidence="5 6">
    <name type="scientific">Nonomuraea endophytica</name>
    <dbReference type="NCBI Taxonomy" id="714136"/>
    <lineage>
        <taxon>Bacteria</taxon>
        <taxon>Bacillati</taxon>
        <taxon>Actinomycetota</taxon>
        <taxon>Actinomycetes</taxon>
        <taxon>Streptosporangiales</taxon>
        <taxon>Streptosporangiaceae</taxon>
        <taxon>Nonomuraea</taxon>
    </lineage>
</organism>
<dbReference type="GO" id="GO:0005829">
    <property type="term" value="C:cytosol"/>
    <property type="evidence" value="ECO:0007669"/>
    <property type="project" value="TreeGrafter"/>
</dbReference>
<dbReference type="PANTHER" id="PTHR30154:SF53">
    <property type="entry name" value="HTH-TYPE TRANSCRIPTIONAL REGULATOR LRPC"/>
    <property type="match status" value="1"/>
</dbReference>
<keyword evidence="1" id="KW-0805">Transcription regulation</keyword>
<dbReference type="SMART" id="SM00344">
    <property type="entry name" value="HTH_ASNC"/>
    <property type="match status" value="1"/>
</dbReference>
<dbReference type="Pfam" id="PF13404">
    <property type="entry name" value="HTH_AsnC-type"/>
    <property type="match status" value="1"/>
</dbReference>
<evidence type="ECO:0000256" key="2">
    <source>
        <dbReference type="ARBA" id="ARBA00023125"/>
    </source>
</evidence>
<evidence type="ECO:0000313" key="6">
    <source>
        <dbReference type="Proteomes" id="UP000568380"/>
    </source>
</evidence>
<evidence type="ECO:0000259" key="4">
    <source>
        <dbReference type="PROSITE" id="PS50956"/>
    </source>
</evidence>
<sequence length="145" mass="15703">MDEMDWLLLRELQADARLSFSELSRRVHLSPPAVAERVRKLEEAGVIAGYRAHVDPRAAGRGVVALVTMSCYGPGCVLRHPDVLDSSDIFEVHRVTGGACCVLRVAVATMTDFEGLIDRLAGYGTPSSSMVLSTPVPWRATLPPS</sequence>
<dbReference type="Gene3D" id="1.10.10.10">
    <property type="entry name" value="Winged helix-like DNA-binding domain superfamily/Winged helix DNA-binding domain"/>
    <property type="match status" value="1"/>
</dbReference>
<dbReference type="FunFam" id="1.10.10.10:FF:000186">
    <property type="entry name" value="AsnC family transcriptional regulator"/>
    <property type="match status" value="1"/>
</dbReference>
<dbReference type="InterPro" id="IPR011008">
    <property type="entry name" value="Dimeric_a/b-barrel"/>
</dbReference>
<dbReference type="InterPro" id="IPR000485">
    <property type="entry name" value="AsnC-type_HTH_dom"/>
</dbReference>
<dbReference type="InterPro" id="IPR019888">
    <property type="entry name" value="Tscrpt_reg_AsnC-like"/>
</dbReference>
<protein>
    <submittedName>
        <fullName evidence="5">Lrp/AsnC family leucine-responsive transcriptional regulator</fullName>
    </submittedName>
</protein>
<evidence type="ECO:0000313" key="5">
    <source>
        <dbReference type="EMBL" id="MBB5077347.1"/>
    </source>
</evidence>
<dbReference type="PANTHER" id="PTHR30154">
    <property type="entry name" value="LEUCINE-RESPONSIVE REGULATORY PROTEIN"/>
    <property type="match status" value="1"/>
</dbReference>
<comment type="caution">
    <text evidence="5">The sequence shown here is derived from an EMBL/GenBank/DDBJ whole genome shotgun (WGS) entry which is preliminary data.</text>
</comment>
<dbReference type="InterPro" id="IPR011991">
    <property type="entry name" value="ArsR-like_HTH"/>
</dbReference>
<evidence type="ECO:0000256" key="3">
    <source>
        <dbReference type="ARBA" id="ARBA00023163"/>
    </source>
</evidence>
<keyword evidence="2" id="KW-0238">DNA-binding</keyword>
<dbReference type="SUPFAM" id="SSF54909">
    <property type="entry name" value="Dimeric alpha+beta barrel"/>
    <property type="match status" value="1"/>
</dbReference>
<dbReference type="GO" id="GO:0043200">
    <property type="term" value="P:response to amino acid"/>
    <property type="evidence" value="ECO:0007669"/>
    <property type="project" value="TreeGrafter"/>
</dbReference>
<dbReference type="AlphaFoldDB" id="A0A7W8A0L6"/>
<evidence type="ECO:0000256" key="1">
    <source>
        <dbReference type="ARBA" id="ARBA00023015"/>
    </source>
</evidence>
<dbReference type="PROSITE" id="PS50956">
    <property type="entry name" value="HTH_ASNC_2"/>
    <property type="match status" value="1"/>
</dbReference>
<accession>A0A7W8A0L6</accession>
<reference evidence="5 6" key="1">
    <citation type="submission" date="2020-08" db="EMBL/GenBank/DDBJ databases">
        <title>Genomic Encyclopedia of Type Strains, Phase IV (KMG-IV): sequencing the most valuable type-strain genomes for metagenomic binning, comparative biology and taxonomic classification.</title>
        <authorList>
            <person name="Goeker M."/>
        </authorList>
    </citation>
    <scope>NUCLEOTIDE SEQUENCE [LARGE SCALE GENOMIC DNA]</scope>
    <source>
        <strain evidence="5 6">DSM 45385</strain>
    </source>
</reference>
<dbReference type="CDD" id="cd00090">
    <property type="entry name" value="HTH_ARSR"/>
    <property type="match status" value="1"/>
</dbReference>
<keyword evidence="6" id="KW-1185">Reference proteome</keyword>
<proteinExistence type="predicted"/>
<feature type="domain" description="HTH asnC-type" evidence="4">
    <location>
        <begin position="1"/>
        <end position="62"/>
    </location>
</feature>
<dbReference type="InterPro" id="IPR019887">
    <property type="entry name" value="Tscrpt_reg_AsnC/Lrp_C"/>
</dbReference>
<dbReference type="InterPro" id="IPR036388">
    <property type="entry name" value="WH-like_DNA-bd_sf"/>
</dbReference>
<dbReference type="Proteomes" id="UP000568380">
    <property type="component" value="Unassembled WGS sequence"/>
</dbReference>
<name>A0A7W8A0L6_9ACTN</name>
<dbReference type="EMBL" id="JACHIN010000003">
    <property type="protein sequence ID" value="MBB5077347.1"/>
    <property type="molecule type" value="Genomic_DNA"/>
</dbReference>
<dbReference type="InterPro" id="IPR036390">
    <property type="entry name" value="WH_DNA-bd_sf"/>
</dbReference>
<dbReference type="Gene3D" id="3.30.70.920">
    <property type="match status" value="1"/>
</dbReference>
<dbReference type="GO" id="GO:0043565">
    <property type="term" value="F:sequence-specific DNA binding"/>
    <property type="evidence" value="ECO:0007669"/>
    <property type="project" value="InterPro"/>
</dbReference>
<dbReference type="PRINTS" id="PR00033">
    <property type="entry name" value="HTHASNC"/>
</dbReference>
<gene>
    <name evidence="5" type="ORF">HNR40_002820</name>
</gene>
<keyword evidence="3" id="KW-0804">Transcription</keyword>